<dbReference type="GeneID" id="27354936"/>
<keyword evidence="3" id="KW-1185">Reference proteome</keyword>
<feature type="region of interest" description="Disordered" evidence="1">
    <location>
        <begin position="418"/>
        <end position="440"/>
    </location>
</feature>
<gene>
    <name evidence="2" type="ORF">PV06_02862</name>
</gene>
<dbReference type="EMBL" id="KN847333">
    <property type="protein sequence ID" value="KIW47281.1"/>
    <property type="molecule type" value="Genomic_DNA"/>
</dbReference>
<dbReference type="HOGENOM" id="CLU_587970_0_0_1"/>
<evidence type="ECO:0000313" key="3">
    <source>
        <dbReference type="Proteomes" id="UP000053342"/>
    </source>
</evidence>
<evidence type="ECO:0000256" key="1">
    <source>
        <dbReference type="SAM" id="MobiDB-lite"/>
    </source>
</evidence>
<dbReference type="InterPro" id="IPR014752">
    <property type="entry name" value="Arrestin-like_C"/>
</dbReference>
<reference evidence="2 3" key="1">
    <citation type="submission" date="2015-01" db="EMBL/GenBank/DDBJ databases">
        <title>The Genome Sequence of Exophiala oligosperma CBS72588.</title>
        <authorList>
            <consortium name="The Broad Institute Genomics Platform"/>
            <person name="Cuomo C."/>
            <person name="de Hoog S."/>
            <person name="Gorbushina A."/>
            <person name="Stielow B."/>
            <person name="Teixiera M."/>
            <person name="Abouelleil A."/>
            <person name="Chapman S.B."/>
            <person name="Priest M."/>
            <person name="Young S.K."/>
            <person name="Wortman J."/>
            <person name="Nusbaum C."/>
            <person name="Birren B."/>
        </authorList>
    </citation>
    <scope>NUCLEOTIDE SEQUENCE [LARGE SCALE GENOMIC DNA]</scope>
    <source>
        <strain evidence="2 3">CBS 72588</strain>
    </source>
</reference>
<dbReference type="SUPFAM" id="SSF81296">
    <property type="entry name" value="E set domains"/>
    <property type="match status" value="1"/>
</dbReference>
<evidence type="ECO:0008006" key="4">
    <source>
        <dbReference type="Google" id="ProtNLM"/>
    </source>
</evidence>
<dbReference type="OrthoDB" id="4120135at2759"/>
<dbReference type="RefSeq" id="XP_016267497.1">
    <property type="nucleotide sequence ID" value="XM_016403600.1"/>
</dbReference>
<dbReference type="Proteomes" id="UP000053342">
    <property type="component" value="Unassembled WGS sequence"/>
</dbReference>
<protein>
    <recommendedName>
        <fullName evidence="4">Arrestin-like N-terminal domain-containing protein</fullName>
    </recommendedName>
</protein>
<evidence type="ECO:0000313" key="2">
    <source>
        <dbReference type="EMBL" id="KIW47281.1"/>
    </source>
</evidence>
<dbReference type="AlphaFoldDB" id="A0A0D2B4U6"/>
<sequence>MTFRIVLSGNERGYFCPGDHLNGVVTLAAPREGHAESVSMSFFGRSVVLIARAGRKRASSCGYLCRKHIILLRGLHFYAGQTFFWPFTFQLPRHSTFLYRDETNTTNVDGVFSCESPWRGSSDAETIPLPPSFSYKGKFNCHVEYVIQARLIQPPSSHLLSGMDMTAYTEITVRPPLPTIAFSPVSTLPRFQSHHQTFFCSSSHRAHRMRSLTPELFGTSNGGLVSSLPLNNLYLSIHILLPNFINLQAQTPVPVAVRATHSSKDGSHFGIQIRSLRLDLVSHTKVRARSVRASECRRICLIEEICNIPVHQADPLELQNYDGKTKFHGNDEYFRFVTERGLEITYLDKCATSTILDRTNLVPEFCTYNIFQSYSLDVKCQMNYGKERLTCTENGIPIQLVNFESDTPSTLLSREDRSQVTDFGNNTHENNMSSDNDDMSLSETIILESPPAYRASVSPQEIGST</sequence>
<feature type="compositionally biased region" description="Polar residues" evidence="1">
    <location>
        <begin position="420"/>
        <end position="429"/>
    </location>
</feature>
<dbReference type="VEuPathDB" id="FungiDB:PV06_02862"/>
<organism evidence="2 3">
    <name type="scientific">Exophiala oligosperma</name>
    <dbReference type="NCBI Taxonomy" id="215243"/>
    <lineage>
        <taxon>Eukaryota</taxon>
        <taxon>Fungi</taxon>
        <taxon>Dikarya</taxon>
        <taxon>Ascomycota</taxon>
        <taxon>Pezizomycotina</taxon>
        <taxon>Eurotiomycetes</taxon>
        <taxon>Chaetothyriomycetidae</taxon>
        <taxon>Chaetothyriales</taxon>
        <taxon>Herpotrichiellaceae</taxon>
        <taxon>Exophiala</taxon>
    </lineage>
</organism>
<proteinExistence type="predicted"/>
<accession>A0A0D2B4U6</accession>
<dbReference type="InterPro" id="IPR014756">
    <property type="entry name" value="Ig_E-set"/>
</dbReference>
<dbReference type="Gene3D" id="2.60.40.640">
    <property type="match status" value="1"/>
</dbReference>
<name>A0A0D2B4U6_9EURO</name>